<dbReference type="NCBIfam" id="NF038091">
    <property type="entry name" value="T4SS_VirB10"/>
    <property type="match status" value="1"/>
</dbReference>
<dbReference type="RefSeq" id="WP_277835528.1">
    <property type="nucleotide sequence ID" value="NZ_JARQZE010000027.1"/>
</dbReference>
<keyword evidence="3" id="KW-1003">Cell membrane</keyword>
<protein>
    <submittedName>
        <fullName evidence="9">Type IV secretion system protein VirB10</fullName>
    </submittedName>
</protein>
<feature type="transmembrane region" description="Helical" evidence="8">
    <location>
        <begin position="75"/>
        <end position="95"/>
    </location>
</feature>
<evidence type="ECO:0000256" key="4">
    <source>
        <dbReference type="ARBA" id="ARBA00022692"/>
    </source>
</evidence>
<gene>
    <name evidence="9" type="primary">virB10</name>
    <name evidence="9" type="ORF">ACFQ4M_19575</name>
</gene>
<feature type="compositionally biased region" description="Basic and acidic residues" evidence="7">
    <location>
        <begin position="154"/>
        <end position="166"/>
    </location>
</feature>
<evidence type="ECO:0000256" key="6">
    <source>
        <dbReference type="ARBA" id="ARBA00023136"/>
    </source>
</evidence>
<dbReference type="InterPro" id="IPR047695">
    <property type="entry name" value="T4SS_VirB10/PtlG"/>
</dbReference>
<evidence type="ECO:0000313" key="10">
    <source>
        <dbReference type="Proteomes" id="UP001597158"/>
    </source>
</evidence>
<dbReference type="Proteomes" id="UP001597158">
    <property type="component" value="Unassembled WGS sequence"/>
</dbReference>
<feature type="region of interest" description="Disordered" evidence="7">
    <location>
        <begin position="99"/>
        <end position="207"/>
    </location>
</feature>
<evidence type="ECO:0000256" key="2">
    <source>
        <dbReference type="ARBA" id="ARBA00010265"/>
    </source>
</evidence>
<organism evidence="9 10">
    <name type="scientific">Thauera mechernichensis</name>
    <dbReference type="NCBI Taxonomy" id="82788"/>
    <lineage>
        <taxon>Bacteria</taxon>
        <taxon>Pseudomonadati</taxon>
        <taxon>Pseudomonadota</taxon>
        <taxon>Betaproteobacteria</taxon>
        <taxon>Rhodocyclales</taxon>
        <taxon>Zoogloeaceae</taxon>
        <taxon>Thauera</taxon>
    </lineage>
</organism>
<proteinExistence type="inferred from homology"/>
<dbReference type="InterPro" id="IPR042217">
    <property type="entry name" value="T4SS_VirB10/TrbI"/>
</dbReference>
<evidence type="ECO:0000313" key="9">
    <source>
        <dbReference type="EMBL" id="MFD1265782.1"/>
    </source>
</evidence>
<dbReference type="InterPro" id="IPR005498">
    <property type="entry name" value="T4SS_VirB10/TraB/TrbI"/>
</dbReference>
<evidence type="ECO:0000256" key="1">
    <source>
        <dbReference type="ARBA" id="ARBA00004162"/>
    </source>
</evidence>
<keyword evidence="10" id="KW-1185">Reference proteome</keyword>
<comment type="caution">
    <text evidence="9">The sequence shown here is derived from an EMBL/GenBank/DDBJ whole genome shotgun (WGS) entry which is preliminary data.</text>
</comment>
<reference evidence="10" key="1">
    <citation type="journal article" date="2019" name="Int. J. Syst. Evol. Microbiol.">
        <title>The Global Catalogue of Microorganisms (GCM) 10K type strain sequencing project: providing services to taxonomists for standard genome sequencing and annotation.</title>
        <authorList>
            <consortium name="The Broad Institute Genomics Platform"/>
            <consortium name="The Broad Institute Genome Sequencing Center for Infectious Disease"/>
            <person name="Wu L."/>
            <person name="Ma J."/>
        </authorList>
    </citation>
    <scope>NUCLEOTIDE SEQUENCE [LARGE SCALE GENOMIC DNA]</scope>
    <source>
        <strain evidence="10">CCUG 48884</strain>
    </source>
</reference>
<evidence type="ECO:0000256" key="5">
    <source>
        <dbReference type="ARBA" id="ARBA00022989"/>
    </source>
</evidence>
<dbReference type="Pfam" id="PF03743">
    <property type="entry name" value="TrbI"/>
    <property type="match status" value="1"/>
</dbReference>
<accession>A0ABW3WJA9</accession>
<keyword evidence="4 8" id="KW-0812">Transmembrane</keyword>
<dbReference type="EMBL" id="JBHTMC010000042">
    <property type="protein sequence ID" value="MFD1265782.1"/>
    <property type="molecule type" value="Genomic_DNA"/>
</dbReference>
<feature type="compositionally biased region" description="Basic and acidic residues" evidence="7">
    <location>
        <begin position="36"/>
        <end position="47"/>
    </location>
</feature>
<feature type="compositionally biased region" description="Basic and acidic residues" evidence="7">
    <location>
        <begin position="99"/>
        <end position="109"/>
    </location>
</feature>
<evidence type="ECO:0000256" key="3">
    <source>
        <dbReference type="ARBA" id="ARBA00022475"/>
    </source>
</evidence>
<keyword evidence="5 8" id="KW-1133">Transmembrane helix</keyword>
<name>A0ABW3WJA9_9RHOO</name>
<feature type="compositionally biased region" description="Low complexity" evidence="7">
    <location>
        <begin position="48"/>
        <end position="57"/>
    </location>
</feature>
<evidence type="ECO:0000256" key="8">
    <source>
        <dbReference type="SAM" id="Phobius"/>
    </source>
</evidence>
<dbReference type="Gene3D" id="2.40.128.260">
    <property type="entry name" value="Type IV secretion system, VirB10/TraB/TrbI"/>
    <property type="match status" value="2"/>
</dbReference>
<comment type="similarity">
    <text evidence="2">Belongs to the TrbI/VirB10 family.</text>
</comment>
<keyword evidence="6 8" id="KW-0472">Membrane</keyword>
<feature type="region of interest" description="Disordered" evidence="7">
    <location>
        <begin position="1"/>
        <end position="70"/>
    </location>
</feature>
<dbReference type="CDD" id="cd16429">
    <property type="entry name" value="VirB10"/>
    <property type="match status" value="1"/>
</dbReference>
<comment type="subcellular location">
    <subcellularLocation>
        <location evidence="1">Cell membrane</location>
        <topology evidence="1">Single-pass membrane protein</topology>
    </subcellularLocation>
</comment>
<sequence>MSMFDKFKGGKATPDDDGLPDMNAEPSLSEAMQAQSKKEFRAREKEAAAAAASARAAQENEGLPSVNRRKGGNKLVTMLGFVFILGAAAALIVAVNGDKEPKPRKKQNDEQVSNNLPPLAIPAAPPPIAVAPPAPAGQVPPIRQAAPIPVQQKPGKEPPHWSDRKMGGTLLVGAQNGNGGQQGRGPVQPAPIPASAGGSGLSGQGRSNELATRLEPTVTQGVAASSLPDRNFLITKGTTLDCALETALDSTVPGITSCRLTRDVYSDNGQVLLLDRGSQLVGEYQGGLKQGQARLFVLWSRAKTPNGVVVSLNSPGTDALGRSGLEGWVDTHFWERFGGAIMLSLVDDFAAAATRRTNGSDQTFNLGNTSDAAQDMAAEALKNSINIPPTLIKNQGDHIQVMVARDLDFSGVYGLQVKP</sequence>
<feature type="compositionally biased region" description="Pro residues" evidence="7">
    <location>
        <begin position="119"/>
        <end position="135"/>
    </location>
</feature>
<evidence type="ECO:0000256" key="7">
    <source>
        <dbReference type="SAM" id="MobiDB-lite"/>
    </source>
</evidence>